<gene>
    <name evidence="1" type="ORF">RRG08_043127</name>
</gene>
<reference evidence="1" key="1">
    <citation type="journal article" date="2023" name="G3 (Bethesda)">
        <title>A reference genome for the long-term kleptoplast-retaining sea slug Elysia crispata morphotype clarki.</title>
        <authorList>
            <person name="Eastman K.E."/>
            <person name="Pendleton A.L."/>
            <person name="Shaikh M.A."/>
            <person name="Suttiyut T."/>
            <person name="Ogas R."/>
            <person name="Tomko P."/>
            <person name="Gavelis G."/>
            <person name="Widhalm J.R."/>
            <person name="Wisecaver J.H."/>
        </authorList>
    </citation>
    <scope>NUCLEOTIDE SEQUENCE</scope>
    <source>
        <strain evidence="1">ECLA1</strain>
    </source>
</reference>
<evidence type="ECO:0000313" key="2">
    <source>
        <dbReference type="Proteomes" id="UP001283361"/>
    </source>
</evidence>
<sequence>MNFPLIVTEADKECFSCSSTPKSQINLYVVSGKIPAQRFDSVKSQKFTLRTSRCIRQYPRPRTLFRTLETKARGVTKIVTTRQERPKKR</sequence>
<name>A0AAE0XYF3_9GAST</name>
<evidence type="ECO:0000313" key="1">
    <source>
        <dbReference type="EMBL" id="KAK3725713.1"/>
    </source>
</evidence>
<dbReference type="EMBL" id="JAWDGP010007329">
    <property type="protein sequence ID" value="KAK3725713.1"/>
    <property type="molecule type" value="Genomic_DNA"/>
</dbReference>
<proteinExistence type="predicted"/>
<comment type="caution">
    <text evidence="1">The sequence shown here is derived from an EMBL/GenBank/DDBJ whole genome shotgun (WGS) entry which is preliminary data.</text>
</comment>
<dbReference type="Proteomes" id="UP001283361">
    <property type="component" value="Unassembled WGS sequence"/>
</dbReference>
<keyword evidence="2" id="KW-1185">Reference proteome</keyword>
<organism evidence="1 2">
    <name type="scientific">Elysia crispata</name>
    <name type="common">lettuce slug</name>
    <dbReference type="NCBI Taxonomy" id="231223"/>
    <lineage>
        <taxon>Eukaryota</taxon>
        <taxon>Metazoa</taxon>
        <taxon>Spiralia</taxon>
        <taxon>Lophotrochozoa</taxon>
        <taxon>Mollusca</taxon>
        <taxon>Gastropoda</taxon>
        <taxon>Heterobranchia</taxon>
        <taxon>Euthyneura</taxon>
        <taxon>Panpulmonata</taxon>
        <taxon>Sacoglossa</taxon>
        <taxon>Placobranchoidea</taxon>
        <taxon>Plakobranchidae</taxon>
        <taxon>Elysia</taxon>
    </lineage>
</organism>
<accession>A0AAE0XYF3</accession>
<protein>
    <submittedName>
        <fullName evidence="1">Uncharacterized protein</fullName>
    </submittedName>
</protein>
<dbReference type="AlphaFoldDB" id="A0AAE0XYF3"/>